<dbReference type="InterPro" id="IPR011009">
    <property type="entry name" value="Kinase-like_dom_sf"/>
</dbReference>
<proteinExistence type="predicted"/>
<dbReference type="GO" id="GO:0005524">
    <property type="term" value="F:ATP binding"/>
    <property type="evidence" value="ECO:0007669"/>
    <property type="project" value="InterPro"/>
</dbReference>
<evidence type="ECO:0000313" key="2">
    <source>
        <dbReference type="EMBL" id="CAH2285617.1"/>
    </source>
</evidence>
<reference evidence="2" key="1">
    <citation type="submission" date="2022-03" db="EMBL/GenBank/DDBJ databases">
        <authorList>
            <person name="Alioto T."/>
            <person name="Alioto T."/>
            <person name="Gomez Garrido J."/>
        </authorList>
    </citation>
    <scope>NUCLEOTIDE SEQUENCE</scope>
</reference>
<keyword evidence="2" id="KW-0808">Transferase</keyword>
<accession>A0AAD1S3T6</accession>
<organism evidence="2 3">
    <name type="scientific">Pelobates cultripes</name>
    <name type="common">Western spadefoot toad</name>
    <dbReference type="NCBI Taxonomy" id="61616"/>
    <lineage>
        <taxon>Eukaryota</taxon>
        <taxon>Metazoa</taxon>
        <taxon>Chordata</taxon>
        <taxon>Craniata</taxon>
        <taxon>Vertebrata</taxon>
        <taxon>Euteleostomi</taxon>
        <taxon>Amphibia</taxon>
        <taxon>Batrachia</taxon>
        <taxon>Anura</taxon>
        <taxon>Pelobatoidea</taxon>
        <taxon>Pelobatidae</taxon>
        <taxon>Pelobates</taxon>
    </lineage>
</organism>
<feature type="domain" description="Protein kinase" evidence="1">
    <location>
        <begin position="1"/>
        <end position="137"/>
    </location>
</feature>
<name>A0AAD1S3T6_PELCU</name>
<evidence type="ECO:0000313" key="3">
    <source>
        <dbReference type="Proteomes" id="UP001295444"/>
    </source>
</evidence>
<dbReference type="PROSITE" id="PS50011">
    <property type="entry name" value="PROTEIN_KINASE_DOM"/>
    <property type="match status" value="1"/>
</dbReference>
<dbReference type="Gene3D" id="1.10.510.10">
    <property type="entry name" value="Transferase(Phosphotransferase) domain 1"/>
    <property type="match status" value="1"/>
</dbReference>
<protein>
    <submittedName>
        <fullName evidence="2">Serine threonine- kinase SBK1-like</fullName>
    </submittedName>
</protein>
<dbReference type="EMBL" id="OW240915">
    <property type="protein sequence ID" value="CAH2285617.1"/>
    <property type="molecule type" value="Genomic_DNA"/>
</dbReference>
<keyword evidence="2" id="KW-0418">Kinase</keyword>
<evidence type="ECO:0000259" key="1">
    <source>
        <dbReference type="PROSITE" id="PS50011"/>
    </source>
</evidence>
<sequence>MAELICHDTFTWISSVVKGPQFFEDAVYVKVYASDLSKEPAFQLIAMENKSKNQEIQMIPEQYQVLEKLGEGLLAHDKLAGLVRRDLKPDNTLLMGKECHIKTGDFGLTERFGRFIPSMSHIIQDMAPERSILEPNQ</sequence>
<dbReference type="GO" id="GO:0004672">
    <property type="term" value="F:protein kinase activity"/>
    <property type="evidence" value="ECO:0007669"/>
    <property type="project" value="InterPro"/>
</dbReference>
<gene>
    <name evidence="2" type="ORF">PECUL_23A012812</name>
</gene>
<keyword evidence="3" id="KW-1185">Reference proteome</keyword>
<dbReference type="SUPFAM" id="SSF56112">
    <property type="entry name" value="Protein kinase-like (PK-like)"/>
    <property type="match status" value="1"/>
</dbReference>
<dbReference type="InterPro" id="IPR000719">
    <property type="entry name" value="Prot_kinase_dom"/>
</dbReference>
<dbReference type="AlphaFoldDB" id="A0AAD1S3T6"/>
<dbReference type="Proteomes" id="UP001295444">
    <property type="component" value="Chromosome 04"/>
</dbReference>